<dbReference type="SUPFAM" id="SSF52540">
    <property type="entry name" value="P-loop containing nucleoside triphosphate hydrolases"/>
    <property type="match status" value="1"/>
</dbReference>
<dbReference type="Proteomes" id="UP001476798">
    <property type="component" value="Unassembled WGS sequence"/>
</dbReference>
<comment type="caution">
    <text evidence="8">The sequence shown here is derived from an EMBL/GenBank/DDBJ whole genome shotgun (WGS) entry which is preliminary data.</text>
</comment>
<keyword evidence="5" id="KW-0342">GTP-binding</keyword>
<gene>
    <name evidence="8" type="ORF">GOODEAATRI_007637</name>
</gene>
<evidence type="ECO:0000256" key="6">
    <source>
        <dbReference type="ARBA" id="ARBA00023289"/>
    </source>
</evidence>
<dbReference type="Pfam" id="PF00071">
    <property type="entry name" value="Ras"/>
    <property type="match status" value="1"/>
</dbReference>
<evidence type="ECO:0000256" key="4">
    <source>
        <dbReference type="ARBA" id="ARBA00022741"/>
    </source>
</evidence>
<evidence type="ECO:0000313" key="9">
    <source>
        <dbReference type="Proteomes" id="UP001476798"/>
    </source>
</evidence>
<reference evidence="8 9" key="1">
    <citation type="submission" date="2021-06" db="EMBL/GenBank/DDBJ databases">
        <authorList>
            <person name="Palmer J.M."/>
        </authorList>
    </citation>
    <scope>NUCLEOTIDE SEQUENCE [LARGE SCALE GENOMIC DNA]</scope>
    <source>
        <strain evidence="8 9">GA_2019</strain>
        <tissue evidence="8">Muscle</tissue>
    </source>
</reference>
<dbReference type="EMBL" id="JAHRIO010060361">
    <property type="protein sequence ID" value="MEQ2177831.1"/>
    <property type="molecule type" value="Genomic_DNA"/>
</dbReference>
<comment type="similarity">
    <text evidence="2">Belongs to the small GTPase superfamily. Rab family.</text>
</comment>
<accession>A0ABV0P289</accession>
<name>A0ABV0P289_9TELE</name>
<dbReference type="SMART" id="SM00175">
    <property type="entry name" value="RAB"/>
    <property type="match status" value="1"/>
</dbReference>
<organism evidence="8 9">
    <name type="scientific">Goodea atripinnis</name>
    <dbReference type="NCBI Taxonomy" id="208336"/>
    <lineage>
        <taxon>Eukaryota</taxon>
        <taxon>Metazoa</taxon>
        <taxon>Chordata</taxon>
        <taxon>Craniata</taxon>
        <taxon>Vertebrata</taxon>
        <taxon>Euteleostomi</taxon>
        <taxon>Actinopterygii</taxon>
        <taxon>Neopterygii</taxon>
        <taxon>Teleostei</taxon>
        <taxon>Neoteleostei</taxon>
        <taxon>Acanthomorphata</taxon>
        <taxon>Ovalentaria</taxon>
        <taxon>Atherinomorphae</taxon>
        <taxon>Cyprinodontiformes</taxon>
        <taxon>Goodeidae</taxon>
        <taxon>Goodea</taxon>
    </lineage>
</organism>
<comment type="catalytic activity">
    <reaction evidence="7">
        <text>GTP + H2O = GDP + phosphate + H(+)</text>
        <dbReference type="Rhea" id="RHEA:19669"/>
        <dbReference type="ChEBI" id="CHEBI:15377"/>
        <dbReference type="ChEBI" id="CHEBI:15378"/>
        <dbReference type="ChEBI" id="CHEBI:37565"/>
        <dbReference type="ChEBI" id="CHEBI:43474"/>
        <dbReference type="ChEBI" id="CHEBI:58189"/>
        <dbReference type="EC" id="3.6.5.2"/>
    </reaction>
    <physiologicalReaction direction="left-to-right" evidence="7">
        <dbReference type="Rhea" id="RHEA:19670"/>
    </physiologicalReaction>
</comment>
<keyword evidence="6" id="KW-0449">Lipoprotein</keyword>
<protein>
    <recommendedName>
        <fullName evidence="3">small monomeric GTPase</fullName>
        <ecNumber evidence="3">3.6.5.2</ecNumber>
    </recommendedName>
</protein>
<dbReference type="InterPro" id="IPR001806">
    <property type="entry name" value="Small_GTPase"/>
</dbReference>
<evidence type="ECO:0000256" key="3">
    <source>
        <dbReference type="ARBA" id="ARBA00011984"/>
    </source>
</evidence>
<comment type="subcellular location">
    <subcellularLocation>
        <location evidence="1">Membrane</location>
        <topology evidence="1">Lipid-anchor</topology>
    </subcellularLocation>
</comment>
<keyword evidence="4" id="KW-0547">Nucleotide-binding</keyword>
<proteinExistence type="inferred from homology"/>
<evidence type="ECO:0000256" key="7">
    <source>
        <dbReference type="ARBA" id="ARBA00047660"/>
    </source>
</evidence>
<dbReference type="InterPro" id="IPR050305">
    <property type="entry name" value="Small_GTPase_Rab"/>
</dbReference>
<dbReference type="EC" id="3.6.5.2" evidence="3"/>
<keyword evidence="9" id="KW-1185">Reference proteome</keyword>
<sequence length="119" mass="13404">MSHRTRTSPIRAYDFLLKFLLVGDSDVGKGEILESLQDGASESPYGYNLGIDYKTTTILLDGRRVKLQLWYENTVAQLAVVQQPSSQRVICSSKDGCVTGEQRRSWFGPKINSKHVRLL</sequence>
<evidence type="ECO:0000256" key="5">
    <source>
        <dbReference type="ARBA" id="ARBA00023134"/>
    </source>
</evidence>
<evidence type="ECO:0000313" key="8">
    <source>
        <dbReference type="EMBL" id="MEQ2177831.1"/>
    </source>
</evidence>
<evidence type="ECO:0000256" key="1">
    <source>
        <dbReference type="ARBA" id="ARBA00004635"/>
    </source>
</evidence>
<dbReference type="InterPro" id="IPR027417">
    <property type="entry name" value="P-loop_NTPase"/>
</dbReference>
<keyword evidence="6" id="KW-0636">Prenylation</keyword>
<dbReference type="Gene3D" id="3.40.50.300">
    <property type="entry name" value="P-loop containing nucleotide triphosphate hydrolases"/>
    <property type="match status" value="1"/>
</dbReference>
<evidence type="ECO:0000256" key="2">
    <source>
        <dbReference type="ARBA" id="ARBA00006270"/>
    </source>
</evidence>
<dbReference type="PANTHER" id="PTHR47980">
    <property type="entry name" value="LD44762P"/>
    <property type="match status" value="1"/>
</dbReference>